<dbReference type="OrthoDB" id="5904132at2"/>
<dbReference type="EMBL" id="QWIU01000002">
    <property type="protein sequence ID" value="RNA63586.1"/>
    <property type="molecule type" value="Genomic_DNA"/>
</dbReference>
<dbReference type="AlphaFoldDB" id="A0A3M7TKN4"/>
<gene>
    <name evidence="2" type="ORF">D1631_17520</name>
</gene>
<keyword evidence="1" id="KW-0812">Transmembrane</keyword>
<dbReference type="RefSeq" id="WP_122637529.1">
    <property type="nucleotide sequence ID" value="NZ_QWIU01000002.1"/>
</dbReference>
<reference evidence="2 3" key="1">
    <citation type="submission" date="2018-08" db="EMBL/GenBank/DDBJ databases">
        <title>Chryseobacterium nematophagum: a novel matrix digesting pathogen of nematodes.</title>
        <authorList>
            <person name="Page A."/>
            <person name="Roberts M."/>
            <person name="Felix M.-A."/>
            <person name="Weir W."/>
        </authorList>
    </citation>
    <scope>NUCLEOTIDE SEQUENCE [LARGE SCALE GENOMIC DNA]</scope>
    <source>
        <strain evidence="2 3">JUb129</strain>
    </source>
</reference>
<accession>A0A3M7TKN4</accession>
<keyword evidence="1" id="KW-0472">Membrane</keyword>
<proteinExistence type="predicted"/>
<sequence>MENKDLFLILFPILTAILSSYLTYFFAIKSKQKEAILKFKEEKYTNLIIALQGFVGSTASTEKKKIFFEEHYRSWLYSSDEVIKNINDLVISLEGGKTPDQMEGKKLIGNIILAMRKDLVGNTSLKNIDFRYIDVIDHKLN</sequence>
<comment type="caution">
    <text evidence="2">The sequence shown here is derived from an EMBL/GenBank/DDBJ whole genome shotgun (WGS) entry which is preliminary data.</text>
</comment>
<organism evidence="2 3">
    <name type="scientific">Chryseobacterium nematophagum</name>
    <dbReference type="NCBI Taxonomy" id="2305228"/>
    <lineage>
        <taxon>Bacteria</taxon>
        <taxon>Pseudomonadati</taxon>
        <taxon>Bacteroidota</taxon>
        <taxon>Flavobacteriia</taxon>
        <taxon>Flavobacteriales</taxon>
        <taxon>Weeksellaceae</taxon>
        <taxon>Chryseobacterium group</taxon>
        <taxon>Chryseobacterium</taxon>
    </lineage>
</organism>
<dbReference type="Proteomes" id="UP000278775">
    <property type="component" value="Unassembled WGS sequence"/>
</dbReference>
<feature type="transmembrane region" description="Helical" evidence="1">
    <location>
        <begin position="6"/>
        <end position="28"/>
    </location>
</feature>
<name>A0A3M7TKN4_9FLAO</name>
<protein>
    <submittedName>
        <fullName evidence="2">Uncharacterized protein</fullName>
    </submittedName>
</protein>
<evidence type="ECO:0000256" key="1">
    <source>
        <dbReference type="SAM" id="Phobius"/>
    </source>
</evidence>
<evidence type="ECO:0000313" key="3">
    <source>
        <dbReference type="Proteomes" id="UP000278775"/>
    </source>
</evidence>
<evidence type="ECO:0000313" key="2">
    <source>
        <dbReference type="EMBL" id="RNA63586.1"/>
    </source>
</evidence>
<keyword evidence="1" id="KW-1133">Transmembrane helix</keyword>